<comment type="caution">
    <text evidence="3">The sequence shown here is derived from an EMBL/GenBank/DDBJ whole genome shotgun (WGS) entry which is preliminary data.</text>
</comment>
<dbReference type="InterPro" id="IPR008274">
    <property type="entry name" value="AldOxase/xan_DH_MoCoBD1"/>
</dbReference>
<dbReference type="InterPro" id="IPR014309">
    <property type="entry name" value="Xanthine_DH_Mopterin-bd_su"/>
</dbReference>
<dbReference type="Gene3D" id="3.90.1170.50">
    <property type="entry name" value="Aldehyde oxidase/xanthine dehydrogenase, a/b hammerhead"/>
    <property type="match status" value="1"/>
</dbReference>
<dbReference type="GO" id="GO:0004854">
    <property type="term" value="F:xanthine dehydrogenase activity"/>
    <property type="evidence" value="ECO:0007669"/>
    <property type="project" value="UniProtKB-EC"/>
</dbReference>
<sequence length="793" mass="86450">MRHFELDQTKTKSGSDNSEKTGAIGQSIHHESAIKHVCGNANYLDDNPVPTNCLYGYPVVSSIASGSITDIDVSAAQQLPGIIRILSHQDIPGKKDIGPVFPGDTLLAIDQIEYHSQPILLVVATSYELARKAASLIEISYSETTPVLDIHQAIENKSWVRPPHSLNKGDTDTALANSAHTLDGELHIGGQEHFYLEGQVALAQPNQDGGMWVQTSTQHPTEVQHLVAKVLNQPFNYATVETRRMGGAFGGKETQAAPWACLAALACYHTNKAVKIRLSRSDDFTLTGKRHPFFNTYQVGFNELGQVKGVNMKINGNCGYSPDLSDAIVDRAMFHADNAYFYPHAKITGNRCKTNTVSHTAFRGFGGPQGLIMAELMMDNIAYHLGKDPLEIRKLNLYKPGRDITPYHQKVEQHVLLEMIEKIERSADYHQRKAAIKAFNQQSPIIKKGLGVSTVKFGISFTVQHLNQAGALLNIYSDGSLHINHGGTEMGQGLNTKIAQIVAQGMGIDVKHVGITATRTDKVPNTSPTAASSGTDLNGMAALNAVKTIKQRLIDFAASHFSVAADSIQFENDLVTHEKGSLSFADLVGLAYLNRISLSTTGYYATPKIHYNRDTAQGHPFFYYANGVAISEVEIDTLTGENAVIRTDILHDVGNSINPALDIGQIEGAFIQGMGWLTTEDLQWNEQGKLTSFGPATYKIPAIGDTPSTLNVELFNSENPETTVFRSKAVGEPPFMHGISVWCALRNAIASINDEQFCPNLNTPATPERVLNAVNEAKCWQQQPLTPSGEKNA</sequence>
<dbReference type="EC" id="1.17.1.4" evidence="3"/>
<dbReference type="RefSeq" id="WP_316026609.1">
    <property type="nucleotide sequence ID" value="NZ_JAWDIO010000002.1"/>
</dbReference>
<evidence type="ECO:0000313" key="4">
    <source>
        <dbReference type="Proteomes" id="UP001247805"/>
    </source>
</evidence>
<feature type="region of interest" description="Disordered" evidence="1">
    <location>
        <begin position="1"/>
        <end position="22"/>
    </location>
</feature>
<evidence type="ECO:0000256" key="1">
    <source>
        <dbReference type="SAM" id="MobiDB-lite"/>
    </source>
</evidence>
<protein>
    <submittedName>
        <fullName evidence="3">Xanthine dehydrogenase molybdopterin binding subunit</fullName>
        <ecNumber evidence="3">1.17.1.4</ecNumber>
    </submittedName>
</protein>
<dbReference type="SUPFAM" id="SSF56003">
    <property type="entry name" value="Molybdenum cofactor-binding domain"/>
    <property type="match status" value="1"/>
</dbReference>
<dbReference type="Pfam" id="PF20256">
    <property type="entry name" value="MoCoBD_2"/>
    <property type="match status" value="1"/>
</dbReference>
<keyword evidence="4" id="KW-1185">Reference proteome</keyword>
<feature type="compositionally biased region" description="Basic and acidic residues" evidence="1">
    <location>
        <begin position="1"/>
        <end position="10"/>
    </location>
</feature>
<proteinExistence type="predicted"/>
<evidence type="ECO:0000313" key="3">
    <source>
        <dbReference type="EMBL" id="MDU0355052.1"/>
    </source>
</evidence>
<organism evidence="3 4">
    <name type="scientific">Paraglaciecola aquimarina</name>
    <dbReference type="NCBI Taxonomy" id="1235557"/>
    <lineage>
        <taxon>Bacteria</taxon>
        <taxon>Pseudomonadati</taxon>
        <taxon>Pseudomonadota</taxon>
        <taxon>Gammaproteobacteria</taxon>
        <taxon>Alteromonadales</taxon>
        <taxon>Alteromonadaceae</taxon>
        <taxon>Paraglaciecola</taxon>
    </lineage>
</organism>
<dbReference type="PANTHER" id="PTHR45444:SF3">
    <property type="entry name" value="XANTHINE DEHYDROGENASE"/>
    <property type="match status" value="1"/>
</dbReference>
<dbReference type="InterPro" id="IPR036856">
    <property type="entry name" value="Ald_Oxase/Xan_DH_a/b_sf"/>
</dbReference>
<dbReference type="InterPro" id="IPR037165">
    <property type="entry name" value="AldOxase/xan_DH_Mopterin-bd_sf"/>
</dbReference>
<dbReference type="PANTHER" id="PTHR45444">
    <property type="entry name" value="XANTHINE DEHYDROGENASE"/>
    <property type="match status" value="1"/>
</dbReference>
<dbReference type="InterPro" id="IPR016208">
    <property type="entry name" value="Ald_Oxase/xanthine_DH-like"/>
</dbReference>
<evidence type="ECO:0000259" key="2">
    <source>
        <dbReference type="SMART" id="SM01008"/>
    </source>
</evidence>
<feature type="domain" description="Aldehyde oxidase/xanthine dehydrogenase a/b hammerhead" evidence="2">
    <location>
        <begin position="38"/>
        <end position="145"/>
    </location>
</feature>
<dbReference type="Proteomes" id="UP001247805">
    <property type="component" value="Unassembled WGS sequence"/>
</dbReference>
<dbReference type="InterPro" id="IPR046867">
    <property type="entry name" value="AldOxase/xan_DH_MoCoBD2"/>
</dbReference>
<dbReference type="SMART" id="SM01008">
    <property type="entry name" value="Ald_Xan_dh_C"/>
    <property type="match status" value="1"/>
</dbReference>
<name>A0ABU3SYJ5_9ALTE</name>
<dbReference type="Pfam" id="PF01315">
    <property type="entry name" value="Ald_Xan_dh_C"/>
    <property type="match status" value="1"/>
</dbReference>
<accession>A0ABU3SYJ5</accession>
<dbReference type="NCBIfam" id="TIGR02965">
    <property type="entry name" value="xanthine_xdhB"/>
    <property type="match status" value="1"/>
</dbReference>
<gene>
    <name evidence="3" type="primary">xdhB</name>
    <name evidence="3" type="ORF">RS130_15120</name>
</gene>
<dbReference type="InterPro" id="IPR000674">
    <property type="entry name" value="Ald_Oxase/Xan_DH_a/b"/>
</dbReference>
<keyword evidence="3" id="KW-0560">Oxidoreductase</keyword>
<dbReference type="Pfam" id="PF02738">
    <property type="entry name" value="MoCoBD_1"/>
    <property type="match status" value="1"/>
</dbReference>
<dbReference type="SUPFAM" id="SSF54665">
    <property type="entry name" value="CO dehydrogenase molybdoprotein N-domain-like"/>
    <property type="match status" value="1"/>
</dbReference>
<dbReference type="EMBL" id="JAWDIO010000002">
    <property type="protein sequence ID" value="MDU0355052.1"/>
    <property type="molecule type" value="Genomic_DNA"/>
</dbReference>
<reference evidence="3 4" key="1">
    <citation type="submission" date="2023-10" db="EMBL/GenBank/DDBJ databases">
        <title>Glaciecola aquimarina strain GGW-M5 nov., isolated from a coastal seawater.</title>
        <authorList>
            <person name="Bayburt H."/>
            <person name="Kim J.M."/>
            <person name="Choi B.J."/>
            <person name="Jeon C.O."/>
        </authorList>
    </citation>
    <scope>NUCLEOTIDE SEQUENCE [LARGE SCALE GENOMIC DNA]</scope>
    <source>
        <strain evidence="3 4">KCTC 32108</strain>
    </source>
</reference>
<dbReference type="Gene3D" id="3.30.365.10">
    <property type="entry name" value="Aldehyde oxidase/xanthine dehydrogenase, molybdopterin binding domain"/>
    <property type="match status" value="4"/>
</dbReference>